<comment type="caution">
    <text evidence="2">The sequence shown here is derived from an EMBL/GenBank/DDBJ whole genome shotgun (WGS) entry which is preliminary data.</text>
</comment>
<evidence type="ECO:0000313" key="2">
    <source>
        <dbReference type="EMBL" id="KAF9736472.1"/>
    </source>
</evidence>
<dbReference type="AlphaFoldDB" id="A0A9P6GIR5"/>
<gene>
    <name evidence="2" type="ORF">PMIN01_04251</name>
</gene>
<feature type="transmembrane region" description="Helical" evidence="1">
    <location>
        <begin position="478"/>
        <end position="499"/>
    </location>
</feature>
<feature type="transmembrane region" description="Helical" evidence="1">
    <location>
        <begin position="414"/>
        <end position="434"/>
    </location>
</feature>
<evidence type="ECO:0000256" key="1">
    <source>
        <dbReference type="SAM" id="Phobius"/>
    </source>
</evidence>
<accession>A0A9P6GIR5</accession>
<feature type="transmembrane region" description="Helical" evidence="1">
    <location>
        <begin position="526"/>
        <end position="546"/>
    </location>
</feature>
<keyword evidence="3" id="KW-1185">Reference proteome</keyword>
<keyword evidence="1" id="KW-1133">Transmembrane helix</keyword>
<dbReference type="OrthoDB" id="3525430at2759"/>
<keyword evidence="1" id="KW-0812">Transmembrane</keyword>
<keyword evidence="1" id="KW-0472">Membrane</keyword>
<organism evidence="2 3">
    <name type="scientific">Paraphaeosphaeria minitans</name>
    <dbReference type="NCBI Taxonomy" id="565426"/>
    <lineage>
        <taxon>Eukaryota</taxon>
        <taxon>Fungi</taxon>
        <taxon>Dikarya</taxon>
        <taxon>Ascomycota</taxon>
        <taxon>Pezizomycotina</taxon>
        <taxon>Dothideomycetes</taxon>
        <taxon>Pleosporomycetidae</taxon>
        <taxon>Pleosporales</taxon>
        <taxon>Massarineae</taxon>
        <taxon>Didymosphaeriaceae</taxon>
        <taxon>Paraphaeosphaeria</taxon>
    </lineage>
</organism>
<proteinExistence type="predicted"/>
<sequence>MPQCIAQQDQAGWLSTMARCTSKQCTRHFGVICTHHQRLTQLSFLSTEFSPEMLRPYLTVCSRSVLAKAQLFNWIYNITGRMWLVTVGDANGLQSLSPLSLTRGYAASEVTGKAPTCLTESVVDISMESFEHVIASCGFTSDTRHTGNADRPWEYREALGSMVALDSETAGYELTGRRIARGDYFDKRCFCDTFSTNEEAQLCPGPSLASTKERLWLNATCGSESLPANRTEELQTTTFAYIATQDWLWPQHKNSRPKKTTQPVDHCTTDACDIDFNGYCNVEHAVDRACVCKNVSYDDCEGLCRDFEARIDFLNWLHGLCGKVEEWHGLPKHWRQLAAPTSVDMIPWRWRVKPSREPDSGNRHWKDSSPCISTEWKLGSVILINLASLLAGLYPRPALSSTGPLAWTNQRSWILSGIATAAIYLLANWSVSVLVQVTRGHESVSIVQLVLLWCSMPRLSWSMIFFKSFVPTRTTTLHMVASFLVSETILQALTAFPMIQTIDYGIEHDSYRHGMGLLEGEPAAQYMYAGAVMWLIIIVVSLALLLHCT</sequence>
<name>A0A9P6GIR5_9PLEO</name>
<dbReference type="Proteomes" id="UP000756921">
    <property type="component" value="Unassembled WGS sequence"/>
</dbReference>
<evidence type="ECO:0000313" key="3">
    <source>
        <dbReference type="Proteomes" id="UP000756921"/>
    </source>
</evidence>
<dbReference type="EMBL" id="WJXW01000004">
    <property type="protein sequence ID" value="KAF9736472.1"/>
    <property type="molecule type" value="Genomic_DNA"/>
</dbReference>
<protein>
    <submittedName>
        <fullName evidence="2">Uncharacterized protein</fullName>
    </submittedName>
</protein>
<reference evidence="2" key="1">
    <citation type="journal article" date="2020" name="Mol. Plant Microbe Interact.">
        <title>Genome Sequence of the Biocontrol Agent Coniothyrium minitans strain Conio (IMI 134523).</title>
        <authorList>
            <person name="Patel D."/>
            <person name="Shittu T.A."/>
            <person name="Baroncelli R."/>
            <person name="Muthumeenakshi S."/>
            <person name="Osborne T.H."/>
            <person name="Janganan T.K."/>
            <person name="Sreenivasaprasad S."/>
        </authorList>
    </citation>
    <scope>NUCLEOTIDE SEQUENCE</scope>
    <source>
        <strain evidence="2">Conio</strain>
    </source>
</reference>